<dbReference type="GO" id="GO:0008990">
    <property type="term" value="F:rRNA (guanine-N2-)-methyltransferase activity"/>
    <property type="evidence" value="ECO:0007669"/>
    <property type="project" value="InterPro"/>
</dbReference>
<dbReference type="PANTHER" id="PTHR36112">
    <property type="entry name" value="RIBOSOMAL RNA SMALL SUBUNIT METHYLTRANSFERASE J"/>
    <property type="match status" value="1"/>
</dbReference>
<dbReference type="InterPro" id="IPR007536">
    <property type="entry name" value="16SrRNA_methylTrfase_J"/>
</dbReference>
<dbReference type="Proteomes" id="UP000264541">
    <property type="component" value="Unassembled WGS sequence"/>
</dbReference>
<sequence length="260" mass="29542">MFVTTAGRTDGVWITKAKGLAEELNVTYVPRKKRSVKALQKIIQDDCLVLGKERLELYSMDSDEPFFFHPNIAMLRIKRLMNGEDDPLISTGQITEGMKILDCTLGLGSDALTVSYQVGPTGMVTGIESNVYLAKIVQTGLREWETGNPSVDESMRRVKIIMGDHLDFLKRLETDSFDIVYFDPMFEERISESDGIRPLAHFAAAEPITEEAVNEAKRIARHKVILKDHFRSRRFSEFGFSVHIRKSAKFHYGVIETNKH</sequence>
<dbReference type="PANTHER" id="PTHR36112:SF1">
    <property type="entry name" value="RIBOSOMAL RNA SMALL SUBUNIT METHYLTRANSFERASE J"/>
    <property type="match status" value="1"/>
</dbReference>
<evidence type="ECO:0008006" key="3">
    <source>
        <dbReference type="Google" id="ProtNLM"/>
    </source>
</evidence>
<evidence type="ECO:0000313" key="2">
    <source>
        <dbReference type="Proteomes" id="UP000264541"/>
    </source>
</evidence>
<dbReference type="Pfam" id="PF04445">
    <property type="entry name" value="SAM_MT"/>
    <property type="match status" value="1"/>
</dbReference>
<evidence type="ECO:0000313" key="1">
    <source>
        <dbReference type="EMBL" id="RFU69700.1"/>
    </source>
</evidence>
<comment type="caution">
    <text evidence="1">The sequence shown here is derived from an EMBL/GenBank/DDBJ whole genome shotgun (WGS) entry which is preliminary data.</text>
</comment>
<accession>A0A372LQG8</accession>
<dbReference type="InterPro" id="IPR029063">
    <property type="entry name" value="SAM-dependent_MTases_sf"/>
</dbReference>
<dbReference type="EMBL" id="QVTE01000023">
    <property type="protein sequence ID" value="RFU69700.1"/>
    <property type="molecule type" value="Genomic_DNA"/>
</dbReference>
<reference evidence="1 2" key="1">
    <citation type="submission" date="2018-08" db="EMBL/GenBank/DDBJ databases">
        <title>Bacillus chawlae sp. nov., Bacillus glennii sp. nov., and Bacillus saganii sp. nov. Isolated from the Vehicle Assembly Building at Kennedy Space Center where the Viking Spacecraft were Assembled.</title>
        <authorList>
            <person name="Seuylemezian A."/>
            <person name="Vaishampayan P."/>
        </authorList>
    </citation>
    <scope>NUCLEOTIDE SEQUENCE [LARGE SCALE GENOMIC DNA]</scope>
    <source>
        <strain evidence="1 2">V47-23a</strain>
    </source>
</reference>
<name>A0A372LQG8_9BACI</name>
<dbReference type="Gene3D" id="3.40.50.150">
    <property type="entry name" value="Vaccinia Virus protein VP39"/>
    <property type="match status" value="1"/>
</dbReference>
<dbReference type="SUPFAM" id="SSF53335">
    <property type="entry name" value="S-adenosyl-L-methionine-dependent methyltransferases"/>
    <property type="match status" value="1"/>
</dbReference>
<dbReference type="AlphaFoldDB" id="A0A372LQG8"/>
<organism evidence="1 2">
    <name type="scientific">Peribacillus saganii</name>
    <dbReference type="NCBI Taxonomy" id="2303992"/>
    <lineage>
        <taxon>Bacteria</taxon>
        <taxon>Bacillati</taxon>
        <taxon>Bacillota</taxon>
        <taxon>Bacilli</taxon>
        <taxon>Bacillales</taxon>
        <taxon>Bacillaceae</taxon>
        <taxon>Peribacillus</taxon>
    </lineage>
</organism>
<dbReference type="RefSeq" id="WP_117326418.1">
    <property type="nucleotide sequence ID" value="NZ_QVTE01000023.1"/>
</dbReference>
<keyword evidence="2" id="KW-1185">Reference proteome</keyword>
<protein>
    <recommendedName>
        <fullName evidence="3">Protein-L-IsoD(D-D) O-methyltransferase</fullName>
    </recommendedName>
</protein>
<dbReference type="OrthoDB" id="1653798at2"/>
<gene>
    <name evidence="1" type="ORF">D0469_09010</name>
</gene>
<proteinExistence type="predicted"/>